<feature type="region of interest" description="Disordered" evidence="2">
    <location>
        <begin position="1"/>
        <end position="22"/>
    </location>
</feature>
<dbReference type="InterPro" id="IPR017850">
    <property type="entry name" value="Alkaline_phosphatase_core_sf"/>
</dbReference>
<dbReference type="CDD" id="cd16025">
    <property type="entry name" value="PAS_like"/>
    <property type="match status" value="1"/>
</dbReference>
<reference evidence="4 5" key="1">
    <citation type="submission" date="2011-12" db="EMBL/GenBank/DDBJ databases">
        <title>Whole genome shotgun sequence of Arthrobacter globiformis NBRC 12137.</title>
        <authorList>
            <person name="Miyazawa S."/>
            <person name="Hosoyama A."/>
            <person name="Tsuchikane K."/>
            <person name="Katsumata H."/>
            <person name="Yamazaki S."/>
            <person name="Fujita N."/>
        </authorList>
    </citation>
    <scope>NUCLEOTIDE SEQUENCE [LARGE SCALE GENOMIC DNA]</scope>
    <source>
        <strain evidence="4 5">NBRC 12137</strain>
    </source>
</reference>
<comment type="similarity">
    <text evidence="1">Belongs to the sulfatase family.</text>
</comment>
<dbReference type="STRING" id="1077972.ARGLB_113_00750"/>
<dbReference type="PANTHER" id="PTHR42693">
    <property type="entry name" value="ARYLSULFATASE FAMILY MEMBER"/>
    <property type="match status" value="1"/>
</dbReference>
<dbReference type="Pfam" id="PF00884">
    <property type="entry name" value="Sulfatase"/>
    <property type="match status" value="1"/>
</dbReference>
<dbReference type="InterPro" id="IPR050738">
    <property type="entry name" value="Sulfatase"/>
</dbReference>
<dbReference type="EMBL" id="BAEG01000113">
    <property type="protein sequence ID" value="GAB16219.1"/>
    <property type="molecule type" value="Genomic_DNA"/>
</dbReference>
<organism evidence="4 5">
    <name type="scientific">Arthrobacter globiformis (strain ATCC 8010 / DSM 20124 / JCM 1332 / NBRC 12137 / NCIMB 8907 / NRRL B-2979 / 168)</name>
    <dbReference type="NCBI Taxonomy" id="1077972"/>
    <lineage>
        <taxon>Bacteria</taxon>
        <taxon>Bacillati</taxon>
        <taxon>Actinomycetota</taxon>
        <taxon>Actinomycetes</taxon>
        <taxon>Micrococcales</taxon>
        <taxon>Micrococcaceae</taxon>
        <taxon>Arthrobacter</taxon>
    </lineage>
</organism>
<proteinExistence type="inferred from homology"/>
<evidence type="ECO:0000256" key="1">
    <source>
        <dbReference type="ARBA" id="ARBA00008779"/>
    </source>
</evidence>
<dbReference type="Proteomes" id="UP000003828">
    <property type="component" value="Unassembled WGS sequence"/>
</dbReference>
<dbReference type="AlphaFoldDB" id="H0QTR8"/>
<dbReference type="RefSeq" id="WP_003806171.1">
    <property type="nucleotide sequence ID" value="NZ_BAEG01000113.1"/>
</dbReference>
<evidence type="ECO:0000313" key="4">
    <source>
        <dbReference type="EMBL" id="GAB16219.1"/>
    </source>
</evidence>
<evidence type="ECO:0000259" key="3">
    <source>
        <dbReference type="Pfam" id="PF00884"/>
    </source>
</evidence>
<feature type="domain" description="Sulfatase N-terminal" evidence="3">
    <location>
        <begin position="46"/>
        <end position="460"/>
    </location>
</feature>
<dbReference type="PANTHER" id="PTHR42693:SF43">
    <property type="entry name" value="BLL2667 PROTEIN"/>
    <property type="match status" value="1"/>
</dbReference>
<comment type="caution">
    <text evidence="4">The sequence shown here is derived from an EMBL/GenBank/DDBJ whole genome shotgun (WGS) entry which is preliminary data.</text>
</comment>
<keyword evidence="5" id="KW-1185">Reference proteome</keyword>
<sequence>MNSQQPTSVSLPAPDRGYRGFLPYDARDPDSKFEAIQPTQPPRGAPNVLIVLLDDVGFGASSAFGGPCATPTAERLAAAGLKYTRFHTTALCAPTRAALLSGRNHHTVGMGTVTEAATAAPGYTSSRPNTTVPLAEILRLAGYSTAQFGKCHEVPAWETSPVGPFDRWPTRSGFDYFYGFVGGETNQWYPAVIEGTTPVEVGRPEDGYHFMADMTDKAIIWSRQQKSLAPDRPFFMYFAPGATHAPHHVPADWIAKQKGRFDQGWDAVRDETFARQKELGVVPAEAVLTERPAEIPAWDDMPAELKPVLARQMEVYAAFLEFADHHVGRLIDSLEADGLLDDTFVYYIIGDNGASAEGSLNGTFNEMTYFNKASALETPEFLIEHLDKFGGPESYNHFAVGWAHAMDTPYQWTKQIASHFGGTRNGTIVHWPIGIKARGGIRHQFHHVIDIASSVLEVVGLPEPDTINGVTQKPFEGTSMRYSFDDEAAPDTHTTQYFEMMGNRGIYHNGWTAVTHHSTPWKADPPVAFDDDVWELYDTTTDWAQAHNLAAEQPDRLHELQRLWLIEAVRHNVLPLDDRTVERMNPDIAGRPELIKGKSQRFFRGMTGLNEHTTINTKNKSHTVTAAISVPESGANGVIFAQGGLGGGWALSVDDGKLTYTYNFLGLSTTHITAPEPLASGDHQVRAQFAYDGGGLGKGAEVTLFEEDSQLTTGHIETTHPIMFSADETAEVGLDAGSQVSDRYSDSGSRFTGDIEWVQIDLGDDSHDHLITPEDRMRVAMAKQ</sequence>
<gene>
    <name evidence="4" type="ORF">ARGLB_113_00750</name>
</gene>
<dbReference type="eggNOG" id="COG3119">
    <property type="taxonomic scope" value="Bacteria"/>
</dbReference>
<protein>
    <submittedName>
        <fullName evidence="4">Putative arylsulfatase</fullName>
    </submittedName>
</protein>
<name>H0QTR8_ARTG1</name>
<dbReference type="Gene3D" id="3.40.720.10">
    <property type="entry name" value="Alkaline Phosphatase, subunit A"/>
    <property type="match status" value="1"/>
</dbReference>
<dbReference type="SUPFAM" id="SSF53649">
    <property type="entry name" value="Alkaline phosphatase-like"/>
    <property type="match status" value="1"/>
</dbReference>
<dbReference type="OrthoDB" id="9777306at2"/>
<dbReference type="Gene3D" id="3.30.1120.10">
    <property type="match status" value="1"/>
</dbReference>
<feature type="compositionally biased region" description="Polar residues" evidence="2">
    <location>
        <begin position="1"/>
        <end position="10"/>
    </location>
</feature>
<accession>H0QTR8</accession>
<evidence type="ECO:0000313" key="5">
    <source>
        <dbReference type="Proteomes" id="UP000003828"/>
    </source>
</evidence>
<dbReference type="InterPro" id="IPR000917">
    <property type="entry name" value="Sulfatase_N"/>
</dbReference>
<evidence type="ECO:0000256" key="2">
    <source>
        <dbReference type="SAM" id="MobiDB-lite"/>
    </source>
</evidence>